<protein>
    <recommendedName>
        <fullName evidence="6">Transmembrane protein</fullName>
    </recommendedName>
</protein>
<evidence type="ECO:0000256" key="1">
    <source>
        <dbReference type="SAM" id="MobiDB-lite"/>
    </source>
</evidence>
<keyword evidence="2" id="KW-1133">Transmembrane helix</keyword>
<dbReference type="Proteomes" id="UP000308199">
    <property type="component" value="Unassembled WGS sequence"/>
</dbReference>
<feature type="region of interest" description="Disordered" evidence="1">
    <location>
        <begin position="88"/>
        <end position="111"/>
    </location>
</feature>
<keyword evidence="5" id="KW-1185">Reference proteome</keyword>
<evidence type="ECO:0000256" key="2">
    <source>
        <dbReference type="SAM" id="Phobius"/>
    </source>
</evidence>
<feature type="compositionally biased region" description="Low complexity" evidence="1">
    <location>
        <begin position="93"/>
        <end position="111"/>
    </location>
</feature>
<evidence type="ECO:0000256" key="3">
    <source>
        <dbReference type="SAM" id="SignalP"/>
    </source>
</evidence>
<keyword evidence="3" id="KW-0732">Signal</keyword>
<dbReference type="EMBL" id="SGPK01000041">
    <property type="protein sequence ID" value="THH10233.1"/>
    <property type="molecule type" value="Genomic_DNA"/>
</dbReference>
<dbReference type="OrthoDB" id="3269563at2759"/>
<comment type="caution">
    <text evidence="4">The sequence shown here is derived from an EMBL/GenBank/DDBJ whole genome shotgun (WGS) entry which is preliminary data.</text>
</comment>
<feature type="transmembrane region" description="Helical" evidence="2">
    <location>
        <begin position="161"/>
        <end position="184"/>
    </location>
</feature>
<sequence>MSGRRHSLCVFCTTVLIYALCVLPCAYSSAPHRSSAFPDGHKRLDSSSPFLTAPPDVPMIPTTSSFDFWWPYPPASLTAADAVLSSSASPEETGTSVSAASDTTSSDTSESMSSDFEFVASTIYSQSGSAPAITITALPPLASPFRGSRAPISTYRKSFNYLLLIPILGIASGAVGLACGWWGYDIWRKRWPRDSGNDFAGPRYEYIQGNASMYEEKDENNLAHEAVGDDSNGDSNSGGPQSDSISSSHRHDCVEVLDQPSESKWPRIALSALLHSSLLAGITYGRVESASEPVYEEGSQQTQFLTTDPYRKTGRREGLPVEDLRSPFAPTVFSSVATSDEDDEDYDNARQTVNQQLTARNKSIRRRIVERLQLQFSPRRGFIREKPRRQSKLRGRTPELEKGVVSVSDTSFAPVGSTKRNETVPSTSRHGRAISDFTIAIDELQTPVKVYAPEDKRCDSGSTSCKALRNARTYSFPLNDSTSIRDKYTPLPKRKSKLTRKPTSMQGSKQRMEMLEDFGASFSPSLSTVRHILPASPPLVSSPWLEAELFFSSGAVSIASSRRSQAEILDSCNILPVRKGSSGPRRTNKLLSKHSPARTTETRAFLPTHSAQGWFKPLPPSPPRRNIGRSSSSTPAKWTLQSDVKGRPRSNTAPPVPLSLKDRYEAHCVALNKVDTIVSHGWSTRNIRGIPAPSSPTMFGANVENAEILSSLPGIEQTLGRF</sequence>
<reference evidence="4 5" key="1">
    <citation type="submission" date="2019-02" db="EMBL/GenBank/DDBJ databases">
        <title>Genome sequencing of the rare red list fungi Phellinidium pouzarii.</title>
        <authorList>
            <person name="Buettner E."/>
            <person name="Kellner H."/>
        </authorList>
    </citation>
    <scope>NUCLEOTIDE SEQUENCE [LARGE SCALE GENOMIC DNA]</scope>
    <source>
        <strain evidence="4 5">DSM 108285</strain>
    </source>
</reference>
<feature type="chain" id="PRO_5020908069" description="Transmembrane protein" evidence="3">
    <location>
        <begin position="29"/>
        <end position="722"/>
    </location>
</feature>
<feature type="region of interest" description="Disordered" evidence="1">
    <location>
        <begin position="611"/>
        <end position="658"/>
    </location>
</feature>
<keyword evidence="2" id="KW-0812">Transmembrane</keyword>
<evidence type="ECO:0008006" key="6">
    <source>
        <dbReference type="Google" id="ProtNLM"/>
    </source>
</evidence>
<feature type="compositionally biased region" description="Polar residues" evidence="1">
    <location>
        <begin position="628"/>
        <end position="642"/>
    </location>
</feature>
<feature type="region of interest" description="Disordered" evidence="1">
    <location>
        <begin position="225"/>
        <end position="253"/>
    </location>
</feature>
<dbReference type="AlphaFoldDB" id="A0A4V3XDL7"/>
<feature type="region of interest" description="Disordered" evidence="1">
    <location>
        <begin position="579"/>
        <end position="598"/>
    </location>
</feature>
<evidence type="ECO:0000313" key="5">
    <source>
        <dbReference type="Proteomes" id="UP000308199"/>
    </source>
</evidence>
<evidence type="ECO:0000313" key="4">
    <source>
        <dbReference type="EMBL" id="THH10233.1"/>
    </source>
</evidence>
<proteinExistence type="predicted"/>
<organism evidence="4 5">
    <name type="scientific">Phellinidium pouzarii</name>
    <dbReference type="NCBI Taxonomy" id="167371"/>
    <lineage>
        <taxon>Eukaryota</taxon>
        <taxon>Fungi</taxon>
        <taxon>Dikarya</taxon>
        <taxon>Basidiomycota</taxon>
        <taxon>Agaricomycotina</taxon>
        <taxon>Agaricomycetes</taxon>
        <taxon>Hymenochaetales</taxon>
        <taxon>Hymenochaetaceae</taxon>
        <taxon>Phellinidium</taxon>
    </lineage>
</organism>
<feature type="signal peptide" evidence="3">
    <location>
        <begin position="1"/>
        <end position="28"/>
    </location>
</feature>
<name>A0A4V3XDL7_9AGAM</name>
<feature type="compositionally biased region" description="Basic residues" evidence="1">
    <location>
        <begin position="586"/>
        <end position="596"/>
    </location>
</feature>
<accession>A0A4V3XDL7</accession>
<keyword evidence="2" id="KW-0472">Membrane</keyword>
<gene>
    <name evidence="4" type="ORF">EW145_g1451</name>
</gene>
<feature type="compositionally biased region" description="Low complexity" evidence="1">
    <location>
        <begin position="229"/>
        <end position="247"/>
    </location>
</feature>